<comment type="caution">
    <text evidence="7">The sequence shown here is derived from an EMBL/GenBank/DDBJ whole genome shotgun (WGS) entry which is preliminary data.</text>
</comment>
<evidence type="ECO:0000256" key="1">
    <source>
        <dbReference type="ARBA" id="ARBA00006686"/>
    </source>
</evidence>
<feature type="signal peptide" evidence="5">
    <location>
        <begin position="1"/>
        <end position="21"/>
    </location>
</feature>
<reference evidence="7 8" key="1">
    <citation type="submission" date="2024-08" db="EMBL/GenBank/DDBJ databases">
        <authorList>
            <person name="Cucini C."/>
            <person name="Frati F."/>
        </authorList>
    </citation>
    <scope>NUCLEOTIDE SEQUENCE [LARGE SCALE GENOMIC DNA]</scope>
</reference>
<evidence type="ECO:0000256" key="3">
    <source>
        <dbReference type="ARBA" id="ARBA00023246"/>
    </source>
</evidence>
<dbReference type="PANTHER" id="PTHR11633:SF1">
    <property type="entry name" value="LD28763P"/>
    <property type="match status" value="1"/>
</dbReference>
<accession>A0ABP1RKB7</accession>
<dbReference type="SUPFAM" id="SSF57501">
    <property type="entry name" value="Cystine-knot cytokines"/>
    <property type="match status" value="1"/>
</dbReference>
<keyword evidence="8" id="KW-1185">Reference proteome</keyword>
<feature type="domain" description="Platelet-derived growth factor (PDGF) family profile" evidence="6">
    <location>
        <begin position="222"/>
        <end position="293"/>
    </location>
</feature>
<sequence length="361" mass="40526">MRESLLLSLVVVLCYITASNQQQPTGAAVPARRSINIGEKTKNDFSSSDDDDSKNADIVFDNSPDILKFPTESPPIPSTSPRTVTNVRAQSDRSRWKKIPLRKLVELGNETSISTFLNKYLANAKVHKDLKTNEEYLIDKNGATIINSNNKTVFVAPGYDPQTALGSLPALNGARARSGIPDIPARLNNIADQWPSKMKDKHDTVCSPEMTTIPVPITVDPFIMALPKCLRVARCGGCCLSELMACEPDHIEKKEFFIQKYAYTGNPRPIDYVDDERVEVDSHTSCKCQCRTKKEDCNDKLHDYVENECSCVCKNKSDYEECQMNSMKVWDNVNCQCNCRQERLCSSGYYFSLNTCECDIE</sequence>
<keyword evidence="2" id="KW-0339">Growth factor</keyword>
<keyword evidence="5" id="KW-0732">Signal</keyword>
<proteinExistence type="inferred from homology"/>
<organism evidence="7 8">
    <name type="scientific">Orchesella dallaii</name>
    <dbReference type="NCBI Taxonomy" id="48710"/>
    <lineage>
        <taxon>Eukaryota</taxon>
        <taxon>Metazoa</taxon>
        <taxon>Ecdysozoa</taxon>
        <taxon>Arthropoda</taxon>
        <taxon>Hexapoda</taxon>
        <taxon>Collembola</taxon>
        <taxon>Entomobryomorpha</taxon>
        <taxon>Entomobryoidea</taxon>
        <taxon>Orchesellidae</taxon>
        <taxon>Orchesellinae</taxon>
        <taxon>Orchesella</taxon>
    </lineage>
</organism>
<evidence type="ECO:0000256" key="2">
    <source>
        <dbReference type="ARBA" id="ARBA00023030"/>
    </source>
</evidence>
<dbReference type="InterPro" id="IPR029034">
    <property type="entry name" value="Cystine-knot_cytokine"/>
</dbReference>
<dbReference type="Gene3D" id="2.10.90.10">
    <property type="entry name" value="Cystine-knot cytokines"/>
    <property type="match status" value="1"/>
</dbReference>
<dbReference type="EMBL" id="CAXLJM020000078">
    <property type="protein sequence ID" value="CAL8129485.1"/>
    <property type="molecule type" value="Genomic_DNA"/>
</dbReference>
<evidence type="ECO:0000313" key="7">
    <source>
        <dbReference type="EMBL" id="CAL8129485.1"/>
    </source>
</evidence>
<dbReference type="PANTHER" id="PTHR11633">
    <property type="entry name" value="PLATELET-DERIVED GROWTH FACTOR"/>
    <property type="match status" value="1"/>
</dbReference>
<dbReference type="InterPro" id="IPR000072">
    <property type="entry name" value="PDGF/VEGF_dom"/>
</dbReference>
<comment type="similarity">
    <text evidence="1">Belongs to the PDGF/VEGF growth factor family.</text>
</comment>
<feature type="region of interest" description="Disordered" evidence="4">
    <location>
        <begin position="70"/>
        <end position="91"/>
    </location>
</feature>
<evidence type="ECO:0000256" key="4">
    <source>
        <dbReference type="SAM" id="MobiDB-lite"/>
    </source>
</evidence>
<name>A0ABP1RKB7_9HEXA</name>
<gene>
    <name evidence="7" type="ORF">ODALV1_LOCUS23217</name>
</gene>
<evidence type="ECO:0000256" key="5">
    <source>
        <dbReference type="SAM" id="SignalP"/>
    </source>
</evidence>
<evidence type="ECO:0000313" key="8">
    <source>
        <dbReference type="Proteomes" id="UP001642540"/>
    </source>
</evidence>
<keyword evidence="3" id="KW-0497">Mitogen</keyword>
<dbReference type="PROSITE" id="PS50278">
    <property type="entry name" value="PDGF_2"/>
    <property type="match status" value="1"/>
</dbReference>
<feature type="chain" id="PRO_5045357205" description="Platelet-derived growth factor (PDGF) family profile domain-containing protein" evidence="5">
    <location>
        <begin position="22"/>
        <end position="361"/>
    </location>
</feature>
<protein>
    <recommendedName>
        <fullName evidence="6">Platelet-derived growth factor (PDGF) family profile domain-containing protein</fullName>
    </recommendedName>
</protein>
<dbReference type="Pfam" id="PF00341">
    <property type="entry name" value="PDGF"/>
    <property type="match status" value="1"/>
</dbReference>
<dbReference type="Proteomes" id="UP001642540">
    <property type="component" value="Unassembled WGS sequence"/>
</dbReference>
<evidence type="ECO:0000259" key="6">
    <source>
        <dbReference type="PROSITE" id="PS50278"/>
    </source>
</evidence>